<evidence type="ECO:0000256" key="1">
    <source>
        <dbReference type="ARBA" id="ARBA00022676"/>
    </source>
</evidence>
<dbReference type="Pfam" id="PF03632">
    <property type="entry name" value="Glyco_hydro_65m"/>
    <property type="match status" value="1"/>
</dbReference>
<evidence type="ECO:0000256" key="4">
    <source>
        <dbReference type="PIRSR" id="PIRSR036289-50"/>
    </source>
</evidence>
<protein>
    <submittedName>
        <fullName evidence="9">Trehalose/maltose hydrolase-like predicted phosphorylase</fullName>
    </submittedName>
</protein>
<proteinExistence type="predicted"/>
<feature type="domain" description="Glycoside hydrolase family 65 central catalytic" evidence="7">
    <location>
        <begin position="306"/>
        <end position="662"/>
    </location>
</feature>
<keyword evidence="3" id="KW-0326">Glycosidase</keyword>
<dbReference type="SUPFAM" id="SSF48208">
    <property type="entry name" value="Six-hairpin glycosidases"/>
    <property type="match status" value="1"/>
</dbReference>
<dbReference type="InterPro" id="IPR017045">
    <property type="entry name" value="Malt_Pase/Glycosyl_Hdrlase"/>
</dbReference>
<dbReference type="Gene3D" id="1.50.10.10">
    <property type="match status" value="1"/>
</dbReference>
<dbReference type="PANTHER" id="PTHR11051">
    <property type="entry name" value="GLYCOSYL HYDROLASE-RELATED"/>
    <property type="match status" value="1"/>
</dbReference>
<dbReference type="GO" id="GO:0005975">
    <property type="term" value="P:carbohydrate metabolic process"/>
    <property type="evidence" value="ECO:0007669"/>
    <property type="project" value="InterPro"/>
</dbReference>
<keyword evidence="2" id="KW-0808">Transferase</keyword>
<feature type="binding site" evidence="5">
    <location>
        <begin position="340"/>
        <end position="341"/>
    </location>
    <ligand>
        <name>substrate</name>
    </ligand>
</feature>
<keyword evidence="1" id="KW-0328">Glycosyltransferase</keyword>
<evidence type="ECO:0000256" key="5">
    <source>
        <dbReference type="PIRSR" id="PIRSR036289-51"/>
    </source>
</evidence>
<dbReference type="PIRSF" id="PIRSF036289">
    <property type="entry name" value="Glycosyl_hydrolase_malt_phosph"/>
    <property type="match status" value="1"/>
</dbReference>
<keyword evidence="9" id="KW-0378">Hydrolase</keyword>
<feature type="region of interest" description="Disordered" evidence="6">
    <location>
        <begin position="1"/>
        <end position="21"/>
    </location>
</feature>
<dbReference type="InterPro" id="IPR008928">
    <property type="entry name" value="6-hairpin_glycosidase_sf"/>
</dbReference>
<evidence type="ECO:0000259" key="8">
    <source>
        <dbReference type="Pfam" id="PF03633"/>
    </source>
</evidence>
<evidence type="ECO:0000256" key="3">
    <source>
        <dbReference type="ARBA" id="ARBA00023295"/>
    </source>
</evidence>
<evidence type="ECO:0000313" key="9">
    <source>
        <dbReference type="EMBL" id="RDI60477.1"/>
    </source>
</evidence>
<evidence type="ECO:0000259" key="7">
    <source>
        <dbReference type="Pfam" id="PF03632"/>
    </source>
</evidence>
<feature type="active site" description="Proton donor" evidence="4">
    <location>
        <position position="478"/>
    </location>
</feature>
<dbReference type="InterPro" id="IPR005194">
    <property type="entry name" value="Glyco_hydro_65_C"/>
</dbReference>
<dbReference type="EMBL" id="QQBC01000015">
    <property type="protein sequence ID" value="RDI60477.1"/>
    <property type="molecule type" value="Genomic_DNA"/>
</dbReference>
<name>A0A370HPT2_9NOCA</name>
<evidence type="ECO:0000256" key="6">
    <source>
        <dbReference type="SAM" id="MobiDB-lite"/>
    </source>
</evidence>
<feature type="binding site" evidence="5">
    <location>
        <begin position="574"/>
        <end position="575"/>
    </location>
    <ligand>
        <name>substrate</name>
    </ligand>
</feature>
<feature type="domain" description="Glycoside hydrolase family 65 C-terminal" evidence="8">
    <location>
        <begin position="673"/>
        <end position="727"/>
    </location>
</feature>
<sequence>MPNTRGRDQNGAVQMNGEASRVGPGAAQYDVVAAQTGRPAVPAASADMTATVVPCPLKFPELDLRWTIRENPLRHRVSDAAVFTIGSGGFATRAVAEETGVDTAGVLAVGVYAGTGPDQHQLEGPVWTRLDLDPSPGSAEWILDLRAGVLHRIEAAADGEYHSLRFACAHRPGVMVMRAHAAQARLRPGPPLGRPAVEPGVSTVDIPVRWSGVDDETSCLRTESTSGAIVAVAVQRVMNDRLDRVVVCTTDRPGGMSSDRALRQLRHAWEHGVDGLLAAHRAAWARRWEIVGIDLPDDPEVELAVRFALFQLQCNADAHGESAIGARGISGAGYRGHVFWDADVFVLPAMVSIDPEAAAAMLAYRLHRLPAARERARAEGYRGARFPWESASDGTDVTPHSGFLGGTQIPILTGAKEEHITADIAWAACHYAEWTGGPDFTETIARELLTDTARYWASRVRLDTNGRAHIDDVIGPDEYHESVNDNAYTNVMARWNLRRAARLTPVNPMEAEEFASWRELADRLLDQRRPDGRYEQFTGYFALEPLTAAAVGPAPMAADILLGRDRVAGSQLLKQPDVLMLHHLVPEEVEPGSLGVNLDYYGPRTTHGSSLSPAVMATLLARAGRPDDALEMLRVALRLDLEDRTAMTSAGLHIAALAGAWQAMLIGFAGVWVRGGVLSLRPALPTRWSQLGLAFRCLGRRIRLDLTHSGIGIRTDGPIPVTIGDRRRVVSGESWWPSIEKE</sequence>
<dbReference type="STRING" id="1210086.GCA_001613105_04573"/>
<dbReference type="Proteomes" id="UP000254869">
    <property type="component" value="Unassembled WGS sequence"/>
</dbReference>
<dbReference type="GO" id="GO:0004553">
    <property type="term" value="F:hydrolase activity, hydrolyzing O-glycosyl compounds"/>
    <property type="evidence" value="ECO:0007669"/>
    <property type="project" value="TreeGrafter"/>
</dbReference>
<organism evidence="9 10">
    <name type="scientific">Nocardia pseudobrasiliensis</name>
    <dbReference type="NCBI Taxonomy" id="45979"/>
    <lineage>
        <taxon>Bacteria</taxon>
        <taxon>Bacillati</taxon>
        <taxon>Actinomycetota</taxon>
        <taxon>Actinomycetes</taxon>
        <taxon>Mycobacteriales</taxon>
        <taxon>Nocardiaceae</taxon>
        <taxon>Nocardia</taxon>
    </lineage>
</organism>
<keyword evidence="10" id="KW-1185">Reference proteome</keyword>
<evidence type="ECO:0000313" key="10">
    <source>
        <dbReference type="Proteomes" id="UP000254869"/>
    </source>
</evidence>
<dbReference type="InterPro" id="IPR012341">
    <property type="entry name" value="6hp_glycosidase-like_sf"/>
</dbReference>
<gene>
    <name evidence="9" type="ORF">DFR76_115107</name>
</gene>
<dbReference type="AlphaFoldDB" id="A0A370HPT2"/>
<dbReference type="InterPro" id="IPR005195">
    <property type="entry name" value="Glyco_hydro_65_M"/>
</dbReference>
<dbReference type="Gene3D" id="2.60.420.10">
    <property type="entry name" value="Maltose phosphorylase, domain 3"/>
    <property type="match status" value="1"/>
</dbReference>
<reference evidence="9 10" key="1">
    <citation type="submission" date="2018-07" db="EMBL/GenBank/DDBJ databases">
        <title>Genomic Encyclopedia of Type Strains, Phase IV (KMG-IV): sequencing the most valuable type-strain genomes for metagenomic binning, comparative biology and taxonomic classification.</title>
        <authorList>
            <person name="Goeker M."/>
        </authorList>
    </citation>
    <scope>NUCLEOTIDE SEQUENCE [LARGE SCALE GENOMIC DNA]</scope>
    <source>
        <strain evidence="9 10">DSM 44290</strain>
    </source>
</reference>
<evidence type="ECO:0000256" key="2">
    <source>
        <dbReference type="ARBA" id="ARBA00022679"/>
    </source>
</evidence>
<accession>A0A370HPT2</accession>
<dbReference type="GO" id="GO:0016757">
    <property type="term" value="F:glycosyltransferase activity"/>
    <property type="evidence" value="ECO:0007669"/>
    <property type="project" value="UniProtKB-KW"/>
</dbReference>
<dbReference type="PANTHER" id="PTHR11051:SF8">
    <property type="entry name" value="PROTEIN-GLUCOSYLGALACTOSYLHYDROXYLYSINE GLUCOSIDASE"/>
    <property type="match status" value="1"/>
</dbReference>
<comment type="caution">
    <text evidence="9">The sequence shown here is derived from an EMBL/GenBank/DDBJ whole genome shotgun (WGS) entry which is preliminary data.</text>
</comment>
<dbReference type="Pfam" id="PF03633">
    <property type="entry name" value="Glyco_hydro_65C"/>
    <property type="match status" value="1"/>
</dbReference>